<sequence length="1142" mass="124831">MSQVLSLLRMLFRNRWSTAFGIAVMIGTMLWFYLPFVPFFAPTLRRAIAVAVACLIVAAVTYVLHRRRRTEESKVRDALIDKKEGQQDEQAANDEVRALRKKLQEAIVALRRRGVRRLYELPWYILIGPPGSGKTTSLRHSGLHFPLEKDGDEALRGVGGTRLCDWWFAEEAVLIDTAGRYTTQDSDRAVDRAGWLGFLDALRKARPRQPVNGLLVMISLVEIIEATPETLEAHARQIRLRINEVTERLGMRIPVYLMFNKADRLAGFDAFFDDLDSKSREQVWGMTFRLEQGQDAFLEEFRLLLGRLEARLIERLQAERGADRRALISGFPLQVASLLEPLASFLQIGFSGSRVDQAPLVRGVYFTSATQVGAPLDRLAGALVKSFGIDQKRVGAPEGNRGRAYFLTRLIREVVLGEALLVSQAPDRYRLRRMVRSSALAALVFCTVVGLVLIWRAEMEARAMVQQRLEIFAAYRDAVTPLAGKAVDSDADLVQVCDVLDKISAAQQPQPDRLARFFHLAPRGAIDDAGRSAYENALRRQFYPRLVWRVEHEMRQHMHDPGVLYEATRVYLLLGGLGPREPGIVEDWFRQAWGGLFPGSLNVALRERLDHHLDALLALPPPAEAHLDGDLIRQARIAFGHVTPAERIYGRLRAGALPADIHAWSPAGVLGAVADTVFSRRSGAPMTDGVPAFYTGQGFAVAVRKDLPSAARAVADESWVVGRDPDVTVNGSAVGGLESEVAQLWVDDARKHWDRVLNDLSLRLTGDRSQVESSLYMLSSPQSPLRDMVASIADAQTVPMPKPPQSKEQGAGAAAIQQVPLDPMDVVAASWNDSNKPLFSLIHPEGSGAPAIETLLRLIGQLSDELSRGVASPGALPMTAGASLDPAQRLRTEASRQPEPVATWLQQIAESGGSALGQAARQSASGAFNGAEGPGKACTALVKNHFPFDVEATTDAPLDGFVRVFAPGGLLDQYFQTSVAPYTDQSGPTWRLHPTGGVTPPFTAQQLAAFQRAAAIRKAFFPAGGAPFVSFPISLKSSPEFSLSLGAATVHPDATAHLTWPGSDGLSPATITRTRKDGAQTLAQAQGPWAPFRLLQQGFQQPAEGGQRVFLFPDGEEVHVTVPSDGAFVFDLLRGFSCPAVP</sequence>
<proteinExistence type="predicted"/>
<dbReference type="InterPro" id="IPR053156">
    <property type="entry name" value="T6SS_TssM-like"/>
</dbReference>
<evidence type="ECO:0000256" key="1">
    <source>
        <dbReference type="SAM" id="Coils"/>
    </source>
</evidence>
<dbReference type="SUPFAM" id="SSF52540">
    <property type="entry name" value="P-loop containing nucleoside triphosphate hydrolases"/>
    <property type="match status" value="1"/>
</dbReference>
<name>A0ABS3LRP9_9PROT</name>
<dbReference type="InterPro" id="IPR010623">
    <property type="entry name" value="IcmF_C"/>
</dbReference>
<dbReference type="InterPro" id="IPR017731">
    <property type="entry name" value="TssM1-like"/>
</dbReference>
<evidence type="ECO:0000259" key="4">
    <source>
        <dbReference type="Pfam" id="PF06761"/>
    </source>
</evidence>
<dbReference type="EMBL" id="JAFVMF010000002">
    <property type="protein sequence ID" value="MBO1358576.1"/>
    <property type="molecule type" value="Genomic_DNA"/>
</dbReference>
<evidence type="ECO:0000313" key="6">
    <source>
        <dbReference type="EMBL" id="MBO1358576.1"/>
    </source>
</evidence>
<dbReference type="InterPro" id="IPR009612">
    <property type="entry name" value="IcmF-rel"/>
</dbReference>
<feature type="transmembrane region" description="Helical" evidence="2">
    <location>
        <begin position="20"/>
        <end position="41"/>
    </location>
</feature>
<dbReference type="PANTHER" id="PTHR36153:SF1">
    <property type="entry name" value="TYPE VI SECRETION SYSTEM COMPONENT TSSM1"/>
    <property type="match status" value="1"/>
</dbReference>
<protein>
    <submittedName>
        <fullName evidence="6">Type VI secretion system membrane subunit TssM</fullName>
    </submittedName>
</protein>
<dbReference type="RefSeq" id="WP_207878915.1">
    <property type="nucleotide sequence ID" value="NZ_JAFVMF010000002.1"/>
</dbReference>
<dbReference type="NCBIfam" id="TIGR03348">
    <property type="entry name" value="VI_IcmF"/>
    <property type="match status" value="1"/>
</dbReference>
<feature type="domain" description="Type VI secretion system component TssM1 N-terminal" evidence="5">
    <location>
        <begin position="190"/>
        <end position="442"/>
    </location>
</feature>
<evidence type="ECO:0000259" key="5">
    <source>
        <dbReference type="Pfam" id="PF14331"/>
    </source>
</evidence>
<keyword evidence="7" id="KW-1185">Reference proteome</keyword>
<evidence type="ECO:0000313" key="7">
    <source>
        <dbReference type="Proteomes" id="UP000664771"/>
    </source>
</evidence>
<feature type="transmembrane region" description="Helical" evidence="2">
    <location>
        <begin position="47"/>
        <end position="64"/>
    </location>
</feature>
<comment type="caution">
    <text evidence="6">The sequence shown here is derived from an EMBL/GenBank/DDBJ whole genome shotgun (WGS) entry which is preliminary data.</text>
</comment>
<feature type="transmembrane region" description="Helical" evidence="2">
    <location>
        <begin position="438"/>
        <end position="457"/>
    </location>
</feature>
<organism evidence="6 7">
    <name type="scientific">Acetobacter sacchari</name>
    <dbReference type="NCBI Taxonomy" id="2661687"/>
    <lineage>
        <taxon>Bacteria</taxon>
        <taxon>Pseudomonadati</taxon>
        <taxon>Pseudomonadota</taxon>
        <taxon>Alphaproteobacteria</taxon>
        <taxon>Acetobacterales</taxon>
        <taxon>Acetobacteraceae</taxon>
        <taxon>Acetobacter</taxon>
    </lineage>
</organism>
<feature type="coiled-coil region" evidence="1">
    <location>
        <begin position="82"/>
        <end position="113"/>
    </location>
</feature>
<accession>A0ABS3LRP9</accession>
<dbReference type="Proteomes" id="UP000664771">
    <property type="component" value="Unassembled WGS sequence"/>
</dbReference>
<reference evidence="6 7" key="1">
    <citation type="submission" date="2021-03" db="EMBL/GenBank/DDBJ databases">
        <title>The complete genome sequence of Acetobacter sacchari TBRC 11175.</title>
        <authorList>
            <person name="Charoenyingcharoen P."/>
            <person name="Yukphan P."/>
        </authorList>
    </citation>
    <scope>NUCLEOTIDE SEQUENCE [LARGE SCALE GENOMIC DNA]</scope>
    <source>
        <strain evidence="6 7">TBRC 11175</strain>
    </source>
</reference>
<dbReference type="Pfam" id="PF06744">
    <property type="entry name" value="IcmF_C"/>
    <property type="match status" value="1"/>
</dbReference>
<keyword evidence="1" id="KW-0175">Coiled coil</keyword>
<dbReference type="InterPro" id="IPR025743">
    <property type="entry name" value="TssM1_N"/>
</dbReference>
<keyword evidence="2" id="KW-0812">Transmembrane</keyword>
<evidence type="ECO:0000256" key="2">
    <source>
        <dbReference type="SAM" id="Phobius"/>
    </source>
</evidence>
<evidence type="ECO:0000259" key="3">
    <source>
        <dbReference type="Pfam" id="PF06744"/>
    </source>
</evidence>
<dbReference type="Pfam" id="PF06761">
    <property type="entry name" value="IcmF-related"/>
    <property type="match status" value="1"/>
</dbReference>
<dbReference type="Pfam" id="PF14331">
    <property type="entry name" value="IcmF-related_N"/>
    <property type="match status" value="1"/>
</dbReference>
<keyword evidence="2" id="KW-1133">Transmembrane helix</keyword>
<keyword evidence="2" id="KW-0472">Membrane</keyword>
<feature type="domain" description="IcmF-related" evidence="4">
    <location>
        <begin position="500"/>
        <end position="794"/>
    </location>
</feature>
<gene>
    <name evidence="6" type="primary">tssM</name>
    <name evidence="6" type="ORF">J2D73_02015</name>
</gene>
<dbReference type="InterPro" id="IPR027417">
    <property type="entry name" value="P-loop_NTPase"/>
</dbReference>
<dbReference type="PANTHER" id="PTHR36153">
    <property type="entry name" value="INNER MEMBRANE PROTEIN-RELATED"/>
    <property type="match status" value="1"/>
</dbReference>
<feature type="domain" description="Type VI secretion system IcmF C-terminal" evidence="3">
    <location>
        <begin position="1052"/>
        <end position="1108"/>
    </location>
</feature>